<dbReference type="PROSITE" id="PS50043">
    <property type="entry name" value="HTH_LUXR_2"/>
    <property type="match status" value="1"/>
</dbReference>
<dbReference type="Proteomes" id="UP000241986">
    <property type="component" value="Unassembled WGS sequence"/>
</dbReference>
<dbReference type="Gene3D" id="1.10.10.10">
    <property type="entry name" value="Winged helix-like DNA-binding domain superfamily/Winged helix DNA-binding domain"/>
    <property type="match status" value="1"/>
</dbReference>
<accession>A0A318DBE1</accession>
<evidence type="ECO:0000313" key="13">
    <source>
        <dbReference type="Proteomes" id="UP000796104"/>
    </source>
</evidence>
<dbReference type="RefSeq" id="WP_042080923.1">
    <property type="nucleotide sequence ID" value="NZ_AP022281.1"/>
</dbReference>
<feature type="domain" description="HTH luxR-type" evidence="4">
    <location>
        <begin position="144"/>
        <end position="209"/>
    </location>
</feature>
<evidence type="ECO:0000313" key="8">
    <source>
        <dbReference type="EMBL" id="RKJ85474.1"/>
    </source>
</evidence>
<evidence type="ECO:0000256" key="2">
    <source>
        <dbReference type="ARBA" id="ARBA00023125"/>
    </source>
</evidence>
<dbReference type="InterPro" id="IPR016032">
    <property type="entry name" value="Sig_transdc_resp-reg_C-effctor"/>
</dbReference>
<dbReference type="InterPro" id="IPR036388">
    <property type="entry name" value="WH-like_DNA-bd_sf"/>
</dbReference>
<dbReference type="GeneID" id="60845519"/>
<dbReference type="Proteomes" id="UP000796104">
    <property type="component" value="Unassembled WGS sequence"/>
</dbReference>
<dbReference type="AlphaFoldDB" id="A0A0T6SCS0"/>
<dbReference type="PANTHER" id="PTHR44688:SF16">
    <property type="entry name" value="DNA-BINDING TRANSCRIPTIONAL ACTIVATOR DEVR_DOSR"/>
    <property type="match status" value="1"/>
</dbReference>
<evidence type="ECO:0000313" key="5">
    <source>
        <dbReference type="EMBL" id="AYV35817.1"/>
    </source>
</evidence>
<dbReference type="Proteomes" id="UP001204061">
    <property type="component" value="Unassembled WGS sequence"/>
</dbReference>
<keyword evidence="1" id="KW-0805">Transcription regulation</keyword>
<evidence type="ECO:0000313" key="7">
    <source>
        <dbReference type="EMBL" id="PTH82929.1"/>
    </source>
</evidence>
<reference evidence="8 12" key="3">
    <citation type="submission" date="2018-09" db="EMBL/GenBank/DDBJ databases">
        <title>Genome sequencing of Aeromonas veronii MS-17-88.</title>
        <authorList>
            <person name="Tekedar H.C."/>
            <person name="Arick M.A."/>
            <person name="Hsu C.-Y."/>
            <person name="Thrash A."/>
            <person name="Karsi A."/>
            <person name="Lawrence M.L."/>
            <person name="Abdelhamed H."/>
        </authorList>
    </citation>
    <scope>NUCLEOTIDE SEQUENCE [LARGE SCALE GENOMIC DNA]</scope>
    <source>
        <strain evidence="8 12">MS 17-88</strain>
    </source>
</reference>
<dbReference type="Pfam" id="PF21155">
    <property type="entry name" value="VpsT-like_REC"/>
    <property type="match status" value="1"/>
</dbReference>
<reference evidence="9" key="5">
    <citation type="journal article" date="2019" name="PLoS ONE">
        <title>Identification and characterization of putative Aeromonas spp. T3SS effectors.</title>
        <authorList>
            <person name="Rangel L.T."/>
            <person name="Marden J."/>
            <person name="Colston S."/>
            <person name="Setubal J.C."/>
            <person name="Graf J."/>
            <person name="Gogarten J.P."/>
        </authorList>
    </citation>
    <scope>NUCLEOTIDE SEQUENCE</scope>
    <source>
        <strain evidence="9">BAQ071013-135</strain>
    </source>
</reference>
<dbReference type="GO" id="GO:0003677">
    <property type="term" value="F:DNA binding"/>
    <property type="evidence" value="ECO:0007669"/>
    <property type="project" value="UniProtKB-KW"/>
</dbReference>
<gene>
    <name evidence="9" type="ORF">CF123_16595</name>
    <name evidence="8" type="ORF">D6R50_19855</name>
    <name evidence="7" type="ORF">DAA48_00445</name>
    <name evidence="5" type="ORF">EFI48_02635</name>
    <name evidence="6" type="ORF">NS965_03390</name>
</gene>
<dbReference type="EMBL" id="PZKL01000003">
    <property type="protein sequence ID" value="PTH82929.1"/>
    <property type="molecule type" value="Genomic_DNA"/>
</dbReference>
<dbReference type="SMART" id="SM00421">
    <property type="entry name" value="HTH_LUXR"/>
    <property type="match status" value="1"/>
</dbReference>
<evidence type="ECO:0000313" key="10">
    <source>
        <dbReference type="Proteomes" id="UP000241986"/>
    </source>
</evidence>
<dbReference type="PRINTS" id="PR00038">
    <property type="entry name" value="HTHLUXR"/>
</dbReference>
<sequence>MKAACPIALVTENNVQASTFAAYLISHLSRPVQLIHEINQLDNQCDGTLFLIDLDYIRSGQSLGWNRAISERFGMATTVLLNAPTATDRDLLLMWPQICGLFFRQDPLDRLVAGLQKILLGEYWMPRHLLCELVEYYRQGNSYLLRNDTLLTAREQEIIRYLMTGASNVEIADSLFVSEHTVKSHLYNVFKKLNVKNRIQAVSWAKEYLDAPDSH</sequence>
<evidence type="ECO:0000313" key="9">
    <source>
        <dbReference type="EMBL" id="TND52463.1"/>
    </source>
</evidence>
<evidence type="ECO:0000313" key="11">
    <source>
        <dbReference type="Proteomes" id="UP000267614"/>
    </source>
</evidence>
<keyword evidence="2" id="KW-0238">DNA-binding</keyword>
<dbReference type="PROSITE" id="PS00622">
    <property type="entry name" value="HTH_LUXR_1"/>
    <property type="match status" value="1"/>
</dbReference>
<dbReference type="Proteomes" id="UP000281725">
    <property type="component" value="Unassembled WGS sequence"/>
</dbReference>
<dbReference type="InterPro" id="IPR049151">
    <property type="entry name" value="CsgD-like_REC"/>
</dbReference>
<evidence type="ECO:0000256" key="1">
    <source>
        <dbReference type="ARBA" id="ARBA00023015"/>
    </source>
</evidence>
<evidence type="ECO:0000313" key="6">
    <source>
        <dbReference type="EMBL" id="MCR4447426.1"/>
    </source>
</evidence>
<dbReference type="OrthoDB" id="561214at2"/>
<dbReference type="EMBL" id="RAWX01000005">
    <property type="protein sequence ID" value="RKJ85474.1"/>
    <property type="molecule type" value="Genomic_DNA"/>
</dbReference>
<dbReference type="eggNOG" id="COG2197">
    <property type="taxonomic scope" value="Bacteria"/>
</dbReference>
<dbReference type="SUPFAM" id="SSF46894">
    <property type="entry name" value="C-terminal effector domain of the bipartite response regulators"/>
    <property type="match status" value="1"/>
</dbReference>
<dbReference type="KEGG" id="avo:AMS64_20960"/>
<accession>A0A0T6SCS0</accession>
<dbReference type="GO" id="GO:0006355">
    <property type="term" value="P:regulation of DNA-templated transcription"/>
    <property type="evidence" value="ECO:0007669"/>
    <property type="project" value="InterPro"/>
</dbReference>
<dbReference type="Gene3D" id="3.40.50.2300">
    <property type="match status" value="1"/>
</dbReference>
<reference evidence="7 10" key="2">
    <citation type="submission" date="2018-03" db="EMBL/GenBank/DDBJ databases">
        <title>Aeromonas veronii whole genome sequencing and analysis.</title>
        <authorList>
            <person name="Xie H."/>
            <person name="Liu T."/>
            <person name="Wang K."/>
        </authorList>
    </citation>
    <scope>NUCLEOTIDE SEQUENCE [LARGE SCALE GENOMIC DNA]</scope>
    <source>
        <strain evidence="7 10">XH.VA.1</strain>
    </source>
</reference>
<dbReference type="EMBL" id="CP033604">
    <property type="protein sequence ID" value="AYV35817.1"/>
    <property type="molecule type" value="Genomic_DNA"/>
</dbReference>
<dbReference type="Proteomes" id="UP000267614">
    <property type="component" value="Chromosome"/>
</dbReference>
<proteinExistence type="predicted"/>
<protein>
    <submittedName>
        <fullName evidence="9">Helix-turn-helix transcriptional regulator</fullName>
    </submittedName>
    <submittedName>
        <fullName evidence="6">LuxR C-terminal-related transcriptional regulator</fullName>
    </submittedName>
</protein>
<dbReference type="InterPro" id="IPR000792">
    <property type="entry name" value="Tscrpt_reg_LuxR_C"/>
</dbReference>
<dbReference type="Pfam" id="PF00196">
    <property type="entry name" value="GerE"/>
    <property type="match status" value="1"/>
</dbReference>
<dbReference type="PANTHER" id="PTHR44688">
    <property type="entry name" value="DNA-BINDING TRANSCRIPTIONAL ACTIVATOR DEVR_DOSR"/>
    <property type="match status" value="1"/>
</dbReference>
<dbReference type="CDD" id="cd06170">
    <property type="entry name" value="LuxR_C_like"/>
    <property type="match status" value="1"/>
</dbReference>
<organism evidence="9 13">
    <name type="scientific">Aeromonas veronii</name>
    <dbReference type="NCBI Taxonomy" id="654"/>
    <lineage>
        <taxon>Bacteria</taxon>
        <taxon>Pseudomonadati</taxon>
        <taxon>Pseudomonadota</taxon>
        <taxon>Gammaproteobacteria</taxon>
        <taxon>Aeromonadales</taxon>
        <taxon>Aeromonadaceae</taxon>
        <taxon>Aeromonas</taxon>
    </lineage>
</organism>
<name>A0A0T6SCS0_AERVE</name>
<evidence type="ECO:0000259" key="4">
    <source>
        <dbReference type="PROSITE" id="PS50043"/>
    </source>
</evidence>
<reference evidence="5 11" key="4">
    <citation type="submission" date="2018-11" db="EMBL/GenBank/DDBJ databases">
        <title>Complete genome sequence of multidrug-resistant Aeromonas veronii strain MS-18-37.</title>
        <authorList>
            <person name="Abdelhamed H."/>
            <person name="Lawrence M."/>
            <person name="Waldbieser G."/>
        </authorList>
    </citation>
    <scope>NUCLEOTIDE SEQUENCE [LARGE SCALE GENOMIC DNA]</scope>
    <source>
        <strain evidence="5 11">MS-18-37</strain>
    </source>
</reference>
<reference evidence="6" key="6">
    <citation type="submission" date="2022-08" db="EMBL/GenBank/DDBJ databases">
        <title>A global survey of hypervirulent Aeromonas hydrophila identified this emerging pathogen in farmed fish in the lower Mekong River basin.</title>
        <authorList>
            <person name="Xu T."/>
            <person name="Rasmussen-Ivey C.R."/>
            <person name="Moen F.S."/>
            <person name="Fernandez Bravo A."/>
            <person name="Lamy B."/>
            <person name="Beaz-Hidalgo R."/>
            <person name="Khan C.D."/>
            <person name="Castro Escarpulli G."/>
            <person name="Yasin I.S.M."/>
            <person name="Figueras M.J."/>
            <person name="Azzam Sayuti M."/>
            <person name="Karim M.M."/>
            <person name="Alam K.M."/>
            <person name="Le T.T.T."/>
            <person name="Thao N.H.P."/>
            <person name="Addo S."/>
            <person name="Duodu S."/>
            <person name="Ali S."/>
            <person name="Mey S."/>
            <person name="Somony T."/>
            <person name="Liles M.R."/>
        </authorList>
    </citation>
    <scope>NUCLEOTIDE SEQUENCE</scope>
    <source>
        <strain evidence="6">0.14</strain>
    </source>
</reference>
<evidence type="ECO:0000313" key="12">
    <source>
        <dbReference type="Proteomes" id="UP000281725"/>
    </source>
</evidence>
<reference evidence="9" key="1">
    <citation type="submission" date="2017-10" db="EMBL/GenBank/DDBJ databases">
        <authorList>
            <person name="Colston S.M."/>
            <person name="Graf J."/>
        </authorList>
    </citation>
    <scope>NUCLEOTIDE SEQUENCE</scope>
    <source>
        <strain evidence="9">BAQ071013-135</strain>
    </source>
</reference>
<evidence type="ECO:0000256" key="3">
    <source>
        <dbReference type="ARBA" id="ARBA00023163"/>
    </source>
</evidence>
<dbReference type="EMBL" id="JANLFC010000012">
    <property type="protein sequence ID" value="MCR4447426.1"/>
    <property type="molecule type" value="Genomic_DNA"/>
</dbReference>
<dbReference type="FunFam" id="1.10.10.10:FF:000153">
    <property type="entry name" value="LuxR family transcriptional regulator"/>
    <property type="match status" value="1"/>
</dbReference>
<dbReference type="EMBL" id="PDXJ01000022">
    <property type="protein sequence ID" value="TND52463.1"/>
    <property type="molecule type" value="Genomic_DNA"/>
</dbReference>
<keyword evidence="3" id="KW-0804">Transcription</keyword>